<dbReference type="InterPro" id="IPR010666">
    <property type="entry name" value="Znf_GRF"/>
</dbReference>
<sequence length="364" mass="41555">MSQSDPKGMFEGGQWYCDCNPRQRAKRFQVYKDNGNRGRWFFKCPFWVDPAKKCDFFLWEDEVDPKLREAPAAEVAAAPVKVAAQPQQSKINRFFTTNGNKGNGGDHADDDSEDEGEWVFGRKRKRLGDDEQPARSVTSTIRDGLDSFIMQSNNQAEQDDDDDDDEEDDDGHDERTVSANSQRKIEPATPTKQRQTAGLGAGGLPSPVTRASRTKTAESNWKRLKLANGVPATPTTTRVNGEGQPAVQLEPSSSEDEDHEFTKEIMHLLAQQDISSESRRILRHTINSYMLRMRGVKMSRDMNRDLVKKKDDEIKSKDQRIAELEIEVRRLKNEANAHREMIERTKRETHEHLLEYPNEHGDHS</sequence>
<evidence type="ECO:0000259" key="6">
    <source>
        <dbReference type="PROSITE" id="PS51999"/>
    </source>
</evidence>
<feature type="domain" description="GRF-type" evidence="6">
    <location>
        <begin position="17"/>
        <end position="63"/>
    </location>
</feature>
<evidence type="ECO:0000313" key="7">
    <source>
        <dbReference type="EMBL" id="KAK4463090.1"/>
    </source>
</evidence>
<accession>A0AAV9HQI4</accession>
<evidence type="ECO:0000256" key="4">
    <source>
        <dbReference type="PROSITE-ProRule" id="PRU01343"/>
    </source>
</evidence>
<dbReference type="Pfam" id="PF06839">
    <property type="entry name" value="Zn_ribbon_GRF"/>
    <property type="match status" value="1"/>
</dbReference>
<dbReference type="Proteomes" id="UP001321749">
    <property type="component" value="Unassembled WGS sequence"/>
</dbReference>
<feature type="compositionally biased region" description="Acidic residues" evidence="5">
    <location>
        <begin position="157"/>
        <end position="171"/>
    </location>
</feature>
<dbReference type="EMBL" id="MU864963">
    <property type="protein sequence ID" value="KAK4463090.1"/>
    <property type="molecule type" value="Genomic_DNA"/>
</dbReference>
<keyword evidence="8" id="KW-1185">Reference proteome</keyword>
<protein>
    <recommendedName>
        <fullName evidence="6">GRF-type domain-containing protein</fullName>
    </recommendedName>
</protein>
<feature type="region of interest" description="Disordered" evidence="5">
    <location>
        <begin position="85"/>
        <end position="254"/>
    </location>
</feature>
<evidence type="ECO:0000256" key="2">
    <source>
        <dbReference type="ARBA" id="ARBA00022771"/>
    </source>
</evidence>
<proteinExistence type="predicted"/>
<dbReference type="AlphaFoldDB" id="A0AAV9HQI4"/>
<reference evidence="7" key="1">
    <citation type="journal article" date="2023" name="Mol. Phylogenet. Evol.">
        <title>Genome-scale phylogeny and comparative genomics of the fungal order Sordariales.</title>
        <authorList>
            <person name="Hensen N."/>
            <person name="Bonometti L."/>
            <person name="Westerberg I."/>
            <person name="Brannstrom I.O."/>
            <person name="Guillou S."/>
            <person name="Cros-Aarteil S."/>
            <person name="Calhoun S."/>
            <person name="Haridas S."/>
            <person name="Kuo A."/>
            <person name="Mondo S."/>
            <person name="Pangilinan J."/>
            <person name="Riley R."/>
            <person name="LaButti K."/>
            <person name="Andreopoulos B."/>
            <person name="Lipzen A."/>
            <person name="Chen C."/>
            <person name="Yan M."/>
            <person name="Daum C."/>
            <person name="Ng V."/>
            <person name="Clum A."/>
            <person name="Steindorff A."/>
            <person name="Ohm R.A."/>
            <person name="Martin F."/>
            <person name="Silar P."/>
            <person name="Natvig D.O."/>
            <person name="Lalanne C."/>
            <person name="Gautier V."/>
            <person name="Ament-Velasquez S.L."/>
            <person name="Kruys A."/>
            <person name="Hutchinson M.I."/>
            <person name="Powell A.J."/>
            <person name="Barry K."/>
            <person name="Miller A.N."/>
            <person name="Grigoriev I.V."/>
            <person name="Debuchy R."/>
            <person name="Gladieux P."/>
            <person name="Hiltunen Thoren M."/>
            <person name="Johannesson H."/>
        </authorList>
    </citation>
    <scope>NUCLEOTIDE SEQUENCE</scope>
    <source>
        <strain evidence="7">PSN324</strain>
    </source>
</reference>
<dbReference type="GO" id="GO:0008270">
    <property type="term" value="F:zinc ion binding"/>
    <property type="evidence" value="ECO:0007669"/>
    <property type="project" value="UniProtKB-KW"/>
</dbReference>
<evidence type="ECO:0000256" key="1">
    <source>
        <dbReference type="ARBA" id="ARBA00022723"/>
    </source>
</evidence>
<keyword evidence="1" id="KW-0479">Metal-binding</keyword>
<dbReference type="PROSITE" id="PS51999">
    <property type="entry name" value="ZF_GRF"/>
    <property type="match status" value="1"/>
</dbReference>
<keyword evidence="2 4" id="KW-0863">Zinc-finger</keyword>
<feature type="region of interest" description="Disordered" evidence="5">
    <location>
        <begin position="339"/>
        <end position="364"/>
    </location>
</feature>
<evidence type="ECO:0000256" key="3">
    <source>
        <dbReference type="ARBA" id="ARBA00022833"/>
    </source>
</evidence>
<dbReference type="PANTHER" id="PTHR33680:SF1">
    <property type="entry name" value="OS05G0489500 PROTEIN"/>
    <property type="match status" value="1"/>
</dbReference>
<gene>
    <name evidence="7" type="ORF">QBC42DRAFT_325079</name>
</gene>
<evidence type="ECO:0000256" key="5">
    <source>
        <dbReference type="SAM" id="MobiDB-lite"/>
    </source>
</evidence>
<keyword evidence="3" id="KW-0862">Zinc</keyword>
<dbReference type="PANTHER" id="PTHR33680">
    <property type="entry name" value="OS07G0190500 PROTEIN"/>
    <property type="match status" value="1"/>
</dbReference>
<reference evidence="7" key="2">
    <citation type="submission" date="2023-06" db="EMBL/GenBank/DDBJ databases">
        <authorList>
            <consortium name="Lawrence Berkeley National Laboratory"/>
            <person name="Mondo S.J."/>
            <person name="Hensen N."/>
            <person name="Bonometti L."/>
            <person name="Westerberg I."/>
            <person name="Brannstrom I.O."/>
            <person name="Guillou S."/>
            <person name="Cros-Aarteil S."/>
            <person name="Calhoun S."/>
            <person name="Haridas S."/>
            <person name="Kuo A."/>
            <person name="Pangilinan J."/>
            <person name="Riley R."/>
            <person name="Labutti K."/>
            <person name="Andreopoulos B."/>
            <person name="Lipzen A."/>
            <person name="Chen C."/>
            <person name="Yanf M."/>
            <person name="Daum C."/>
            <person name="Ng V."/>
            <person name="Clum A."/>
            <person name="Steindorff A."/>
            <person name="Ohm R."/>
            <person name="Martin F."/>
            <person name="Silar P."/>
            <person name="Natvig D."/>
            <person name="Lalanne C."/>
            <person name="Gautier V."/>
            <person name="Ament-Velasquez S.L."/>
            <person name="Kruys A."/>
            <person name="Hutchinson M.I."/>
            <person name="Powell A.J."/>
            <person name="Barry K."/>
            <person name="Miller A.N."/>
            <person name="Grigoriev I.V."/>
            <person name="Debuchy R."/>
            <person name="Gladieux P."/>
            <person name="Thoren M.H."/>
            <person name="Johannesson H."/>
        </authorList>
    </citation>
    <scope>NUCLEOTIDE SEQUENCE</scope>
    <source>
        <strain evidence="7">PSN324</strain>
    </source>
</reference>
<organism evidence="7 8">
    <name type="scientific">Cladorrhinum samala</name>
    <dbReference type="NCBI Taxonomy" id="585594"/>
    <lineage>
        <taxon>Eukaryota</taxon>
        <taxon>Fungi</taxon>
        <taxon>Dikarya</taxon>
        <taxon>Ascomycota</taxon>
        <taxon>Pezizomycotina</taxon>
        <taxon>Sordariomycetes</taxon>
        <taxon>Sordariomycetidae</taxon>
        <taxon>Sordariales</taxon>
        <taxon>Podosporaceae</taxon>
        <taxon>Cladorrhinum</taxon>
    </lineage>
</organism>
<name>A0AAV9HQI4_9PEZI</name>
<comment type="caution">
    <text evidence="7">The sequence shown here is derived from an EMBL/GenBank/DDBJ whole genome shotgun (WGS) entry which is preliminary data.</text>
</comment>
<feature type="compositionally biased region" description="Acidic residues" evidence="5">
    <location>
        <begin position="108"/>
        <end position="117"/>
    </location>
</feature>
<evidence type="ECO:0000313" key="8">
    <source>
        <dbReference type="Proteomes" id="UP001321749"/>
    </source>
</evidence>